<dbReference type="EMBL" id="HAED01014121">
    <property type="protein sequence ID" value="SBR00566.1"/>
    <property type="molecule type" value="Transcribed_RNA"/>
</dbReference>
<gene>
    <name evidence="1" type="primary">CABZ01080492.1</name>
</gene>
<evidence type="ECO:0000313" key="1">
    <source>
        <dbReference type="EMBL" id="SBR00566.1"/>
    </source>
</evidence>
<dbReference type="AlphaFoldDB" id="A0A1A8IT94"/>
<reference evidence="1" key="2">
    <citation type="submission" date="2016-06" db="EMBL/GenBank/DDBJ databases">
        <title>The genome of a short-lived fish provides insights into sex chromosome evolution and the genetic control of aging.</title>
        <authorList>
            <person name="Reichwald K."/>
            <person name="Felder M."/>
            <person name="Petzold A."/>
            <person name="Koch P."/>
            <person name="Groth M."/>
            <person name="Platzer M."/>
        </authorList>
    </citation>
    <scope>NUCLEOTIDE SEQUENCE</scope>
    <source>
        <tissue evidence="1">Brain</tissue>
    </source>
</reference>
<reference evidence="1" key="1">
    <citation type="submission" date="2016-05" db="EMBL/GenBank/DDBJ databases">
        <authorList>
            <person name="Lavstsen T."/>
            <person name="Jespersen J.S."/>
        </authorList>
    </citation>
    <scope>NUCLEOTIDE SEQUENCE</scope>
    <source>
        <tissue evidence="1">Brain</tissue>
    </source>
</reference>
<accession>A0A1A8IT94</accession>
<feature type="non-terminal residue" evidence="1">
    <location>
        <position position="149"/>
    </location>
</feature>
<name>A0A1A8IT94_NOTKU</name>
<proteinExistence type="predicted"/>
<feature type="non-terminal residue" evidence="1">
    <location>
        <position position="1"/>
    </location>
</feature>
<protein>
    <submittedName>
        <fullName evidence="1">Uncharacterized protein</fullName>
    </submittedName>
</protein>
<organism evidence="1">
    <name type="scientific">Nothobranchius kuhntae</name>
    <name type="common">Beira killifish</name>
    <dbReference type="NCBI Taxonomy" id="321403"/>
    <lineage>
        <taxon>Eukaryota</taxon>
        <taxon>Metazoa</taxon>
        <taxon>Chordata</taxon>
        <taxon>Craniata</taxon>
        <taxon>Vertebrata</taxon>
        <taxon>Euteleostomi</taxon>
        <taxon>Actinopterygii</taxon>
        <taxon>Neopterygii</taxon>
        <taxon>Teleostei</taxon>
        <taxon>Neoteleostei</taxon>
        <taxon>Acanthomorphata</taxon>
        <taxon>Ovalentaria</taxon>
        <taxon>Atherinomorphae</taxon>
        <taxon>Cyprinodontiformes</taxon>
        <taxon>Nothobranchiidae</taxon>
        <taxon>Nothobranchius</taxon>
    </lineage>
</organism>
<sequence>QTSSGLVLYKHLHTLIKKKTFCDERLIVTKCSKILRRVLEMHAFDSPCLLSRVCFKCNKRKVSNTLSLQKLQKQVNAMHPPLYPHQGWAAKLTKLVGKESPEVPLPHLPQDVGKESKTPSDTLLPSCSHITTFNLKTQECMPYTHSHSP</sequence>